<gene>
    <name evidence="1" type="ORF">O4U47_15360</name>
</gene>
<evidence type="ECO:0000313" key="1">
    <source>
        <dbReference type="EMBL" id="MDA2805894.1"/>
    </source>
</evidence>
<sequence length="316" mass="34666">MSAWALRPDQQHELLTEIASELVAGAPGGWEAVRLVCGGLGYAEEVRADAVVAGERVEVKVSVLAQLDLQKLRRGMHRDGRGTWFTLKLRVVPPGRYEATYDYDSAPAHFDPRSVEELAPEELRRFPRDPDQVPVWLGGQAAEGAAVRRAAQGQADRLLVVDWDDVRPESAASRTGLMREYLRRAALWRRLLQAGTWPFFDVAEIVAPAVAVDEDVLLRLESELIGRELPPQVVKTALWSVKFEAVLASGAPTPGLPHMFAPLTALYERGGGFTLDPTGMIDLGGPAVRRGTLLDHHSHEPVITVDPDELDRVDGA</sequence>
<dbReference type="InterPro" id="IPR036170">
    <property type="entry name" value="YezG-like_sf"/>
</dbReference>
<evidence type="ECO:0000313" key="2">
    <source>
        <dbReference type="Proteomes" id="UP001165685"/>
    </source>
</evidence>
<dbReference type="SUPFAM" id="SSF160424">
    <property type="entry name" value="BH3703-like"/>
    <property type="match status" value="1"/>
</dbReference>
<reference evidence="1" key="1">
    <citation type="submission" date="2023-01" db="EMBL/GenBank/DDBJ databases">
        <title>Draft genome sequence of Nocardiopsis sp. LSu2-4 isolated from halophytes.</title>
        <authorList>
            <person name="Duangmal K."/>
            <person name="Chantavorakit T."/>
        </authorList>
    </citation>
    <scope>NUCLEOTIDE SEQUENCE</scope>
    <source>
        <strain evidence="1">LSu2-4</strain>
    </source>
</reference>
<name>A0ABT4TNR0_9ACTN</name>
<dbReference type="RefSeq" id="WP_270678544.1">
    <property type="nucleotide sequence ID" value="NZ_JAQFWP010000026.1"/>
</dbReference>
<proteinExistence type="predicted"/>
<organism evidence="1 2">
    <name type="scientific">Nocardiopsis suaedae</name>
    <dbReference type="NCBI Taxonomy" id="3018444"/>
    <lineage>
        <taxon>Bacteria</taxon>
        <taxon>Bacillati</taxon>
        <taxon>Actinomycetota</taxon>
        <taxon>Actinomycetes</taxon>
        <taxon>Streptosporangiales</taxon>
        <taxon>Nocardiopsidaceae</taxon>
        <taxon>Nocardiopsis</taxon>
    </lineage>
</organism>
<keyword evidence="2" id="KW-1185">Reference proteome</keyword>
<dbReference type="Proteomes" id="UP001165685">
    <property type="component" value="Unassembled WGS sequence"/>
</dbReference>
<comment type="caution">
    <text evidence="1">The sequence shown here is derived from an EMBL/GenBank/DDBJ whole genome shotgun (WGS) entry which is preliminary data.</text>
</comment>
<accession>A0ABT4TNR0</accession>
<protein>
    <submittedName>
        <fullName evidence="1">Uncharacterized protein</fullName>
    </submittedName>
</protein>
<dbReference type="EMBL" id="JAQFWP010000026">
    <property type="protein sequence ID" value="MDA2805894.1"/>
    <property type="molecule type" value="Genomic_DNA"/>
</dbReference>